<accession>A0A9J7LLB1</accession>
<dbReference type="RefSeq" id="XP_035684957.1">
    <property type="nucleotide sequence ID" value="XM_035829064.1"/>
</dbReference>
<dbReference type="GeneID" id="118421647"/>
<organism evidence="2 5">
    <name type="scientific">Branchiostoma floridae</name>
    <name type="common">Florida lancelet</name>
    <name type="synonym">Amphioxus</name>
    <dbReference type="NCBI Taxonomy" id="7739"/>
    <lineage>
        <taxon>Eukaryota</taxon>
        <taxon>Metazoa</taxon>
        <taxon>Chordata</taxon>
        <taxon>Cephalochordata</taxon>
        <taxon>Leptocardii</taxon>
        <taxon>Amphioxiformes</taxon>
        <taxon>Branchiostomatidae</taxon>
        <taxon>Branchiostoma</taxon>
    </lineage>
</organism>
<reference evidence="2" key="1">
    <citation type="journal article" date="2020" name="Nat. Ecol. Evol.">
        <title>Deeply conserved synteny resolves early events in vertebrate evolution.</title>
        <authorList>
            <person name="Simakov O."/>
            <person name="Marletaz F."/>
            <person name="Yue J.X."/>
            <person name="O'Connell B."/>
            <person name="Jenkins J."/>
            <person name="Brandt A."/>
            <person name="Calef R."/>
            <person name="Tung C.H."/>
            <person name="Huang T.K."/>
            <person name="Schmutz J."/>
            <person name="Satoh N."/>
            <person name="Yu J.K."/>
            <person name="Putnam N.H."/>
            <person name="Green R.E."/>
            <person name="Rokhsar D.S."/>
        </authorList>
    </citation>
    <scope>NUCLEOTIDE SEQUENCE [LARGE SCALE GENOMIC DNA]</scope>
    <source>
        <strain evidence="2">S238N-H82</strain>
    </source>
</reference>
<dbReference type="OMA" id="GACSINY"/>
<feature type="chain" id="PRO_5044698940" evidence="1">
    <location>
        <begin position="26"/>
        <end position="193"/>
    </location>
</feature>
<dbReference type="AlphaFoldDB" id="A0A9J7LLB1"/>
<evidence type="ECO:0000313" key="2">
    <source>
        <dbReference type="Proteomes" id="UP000001554"/>
    </source>
</evidence>
<dbReference type="Proteomes" id="UP000001554">
    <property type="component" value="Chromosome 8"/>
</dbReference>
<proteinExistence type="predicted"/>
<evidence type="ECO:0000313" key="3">
    <source>
        <dbReference type="RefSeq" id="XP_035684956.1"/>
    </source>
</evidence>
<protein>
    <submittedName>
        <fullName evidence="3 4">Uncharacterized protein LOC118421647 isoform X1</fullName>
    </submittedName>
    <submittedName>
        <fullName evidence="5">Uncharacterized protein LOC118421647 isoform X2</fullName>
    </submittedName>
</protein>
<dbReference type="RefSeq" id="XP_035684956.1">
    <property type="nucleotide sequence ID" value="XM_035829063.1"/>
</dbReference>
<feature type="signal peptide" evidence="1">
    <location>
        <begin position="1"/>
        <end position="25"/>
    </location>
</feature>
<sequence>MKTFTVGLLLTCALVTLVLLQGVSGRRGRGGGGFRFRSSSSVRRSGGSSFRARIVPPLLLASSRRRRQSASSSSLGAQQCQRCTAAYIYQDPSTATFMTGTSTSPGAQEVSICRNGTAACNYGKCSINYLWSNRTITDFPDGVNATTSDPEVGIISAQVESVLICGTLRHAPTLQVTTLALVMAAVMRMIGGA</sequence>
<keyword evidence="1" id="KW-0732">Signal</keyword>
<evidence type="ECO:0000313" key="5">
    <source>
        <dbReference type="RefSeq" id="XP_035684958.1"/>
    </source>
</evidence>
<dbReference type="OrthoDB" id="10060946at2759"/>
<reference evidence="3 4" key="2">
    <citation type="submission" date="2025-04" db="UniProtKB">
        <authorList>
            <consortium name="RefSeq"/>
        </authorList>
    </citation>
    <scope>IDENTIFICATION</scope>
    <source>
        <strain evidence="3 4">S238N-H82</strain>
        <tissue evidence="3 4">Testes</tissue>
    </source>
</reference>
<gene>
    <name evidence="3 4 5" type="primary">LOC118421647</name>
</gene>
<keyword evidence="2" id="KW-1185">Reference proteome</keyword>
<evidence type="ECO:0000313" key="4">
    <source>
        <dbReference type="RefSeq" id="XP_035684957.1"/>
    </source>
</evidence>
<evidence type="ECO:0000256" key="1">
    <source>
        <dbReference type="SAM" id="SignalP"/>
    </source>
</evidence>
<dbReference type="RefSeq" id="XP_035684958.1">
    <property type="nucleotide sequence ID" value="XM_035829065.1"/>
</dbReference>
<name>A0A9J7LLB1_BRAFL</name>
<dbReference type="KEGG" id="bfo:118421647"/>